<accession>A0A0F9FKY6</accession>
<dbReference type="Pfam" id="PF13302">
    <property type="entry name" value="Acetyltransf_3"/>
    <property type="match status" value="1"/>
</dbReference>
<dbReference type="AlphaFoldDB" id="A0A0F9FKY6"/>
<protein>
    <recommendedName>
        <fullName evidence="1">N-acetyltransferase domain-containing protein</fullName>
    </recommendedName>
</protein>
<dbReference type="InterPro" id="IPR000182">
    <property type="entry name" value="GNAT_dom"/>
</dbReference>
<organism evidence="2">
    <name type="scientific">marine sediment metagenome</name>
    <dbReference type="NCBI Taxonomy" id="412755"/>
    <lineage>
        <taxon>unclassified sequences</taxon>
        <taxon>metagenomes</taxon>
        <taxon>ecological metagenomes</taxon>
    </lineage>
</organism>
<dbReference type="PROSITE" id="PS51186">
    <property type="entry name" value="GNAT"/>
    <property type="match status" value="1"/>
</dbReference>
<dbReference type="PANTHER" id="PTHR43792:SF1">
    <property type="entry name" value="N-ACETYLTRANSFERASE DOMAIN-CONTAINING PROTEIN"/>
    <property type="match status" value="1"/>
</dbReference>
<dbReference type="EMBL" id="LAZR01023249">
    <property type="protein sequence ID" value="KKL79156.1"/>
    <property type="molecule type" value="Genomic_DNA"/>
</dbReference>
<sequence>MNTKRLVIRHGQLSDAPFILSLLNQPSFYRYIADKGIYTKQQAEEYLQKTFIDGHQQQGFGPYIVANKLGVAIGMVGLFQRAALAVPDIGFAFLEQYTGQGFAYEAAAKLLSVYQGKFPQIAAIADVDNKLSHKLLNKLGFTAYGKAVLNNDSTALVVFIRD</sequence>
<dbReference type="InterPro" id="IPR051531">
    <property type="entry name" value="N-acetyltransferase"/>
</dbReference>
<gene>
    <name evidence="2" type="ORF">LCGC14_2017650</name>
</gene>
<dbReference type="Gene3D" id="3.40.630.30">
    <property type="match status" value="1"/>
</dbReference>
<reference evidence="2" key="1">
    <citation type="journal article" date="2015" name="Nature">
        <title>Complex archaea that bridge the gap between prokaryotes and eukaryotes.</title>
        <authorList>
            <person name="Spang A."/>
            <person name="Saw J.H."/>
            <person name="Jorgensen S.L."/>
            <person name="Zaremba-Niedzwiedzka K."/>
            <person name="Martijn J."/>
            <person name="Lind A.E."/>
            <person name="van Eijk R."/>
            <person name="Schleper C."/>
            <person name="Guy L."/>
            <person name="Ettema T.J."/>
        </authorList>
    </citation>
    <scope>NUCLEOTIDE SEQUENCE</scope>
</reference>
<name>A0A0F9FKY6_9ZZZZ</name>
<dbReference type="InterPro" id="IPR016181">
    <property type="entry name" value="Acyl_CoA_acyltransferase"/>
</dbReference>
<proteinExistence type="predicted"/>
<dbReference type="GO" id="GO:0016747">
    <property type="term" value="F:acyltransferase activity, transferring groups other than amino-acyl groups"/>
    <property type="evidence" value="ECO:0007669"/>
    <property type="project" value="InterPro"/>
</dbReference>
<evidence type="ECO:0000313" key="2">
    <source>
        <dbReference type="EMBL" id="KKL79156.1"/>
    </source>
</evidence>
<evidence type="ECO:0000259" key="1">
    <source>
        <dbReference type="PROSITE" id="PS51186"/>
    </source>
</evidence>
<comment type="caution">
    <text evidence="2">The sequence shown here is derived from an EMBL/GenBank/DDBJ whole genome shotgun (WGS) entry which is preliminary data.</text>
</comment>
<dbReference type="SUPFAM" id="SSF55729">
    <property type="entry name" value="Acyl-CoA N-acyltransferases (Nat)"/>
    <property type="match status" value="1"/>
</dbReference>
<dbReference type="PANTHER" id="PTHR43792">
    <property type="entry name" value="GNAT FAMILY, PUTATIVE (AFU_ORTHOLOGUE AFUA_3G00765)-RELATED-RELATED"/>
    <property type="match status" value="1"/>
</dbReference>
<feature type="domain" description="N-acetyltransferase" evidence="1">
    <location>
        <begin position="6"/>
        <end position="162"/>
    </location>
</feature>